<keyword evidence="3 6" id="KW-0812">Transmembrane</keyword>
<comment type="similarity">
    <text evidence="2">Belongs to the KRTCAP2 family.</text>
</comment>
<keyword evidence="8" id="KW-1185">Reference proteome</keyword>
<sequence>MPLNTGMSCCMATLLSIVMVALMNLSANLLSSSKCLTVVGGFLGSLLFVLLITAVNNAECLIFGAGFQSGLFPEVILCISLSAFVSSFIHGVSGTTW</sequence>
<organism evidence="7 8">
    <name type="scientific">Fasciolopsis buskii</name>
    <dbReference type="NCBI Taxonomy" id="27845"/>
    <lineage>
        <taxon>Eukaryota</taxon>
        <taxon>Metazoa</taxon>
        <taxon>Spiralia</taxon>
        <taxon>Lophotrochozoa</taxon>
        <taxon>Platyhelminthes</taxon>
        <taxon>Trematoda</taxon>
        <taxon>Digenea</taxon>
        <taxon>Plagiorchiida</taxon>
        <taxon>Echinostomata</taxon>
        <taxon>Echinostomatoidea</taxon>
        <taxon>Fasciolidae</taxon>
        <taxon>Fasciolopsis</taxon>
    </lineage>
</organism>
<keyword evidence="4 6" id="KW-1133">Transmembrane helix</keyword>
<evidence type="ECO:0000256" key="2">
    <source>
        <dbReference type="ARBA" id="ARBA00007279"/>
    </source>
</evidence>
<evidence type="ECO:0000256" key="4">
    <source>
        <dbReference type="ARBA" id="ARBA00022989"/>
    </source>
</evidence>
<dbReference type="PANTHER" id="PTHR32001">
    <property type="entry name" value="KERATINOCYTE-ASSOCIATED PROTEIN 2"/>
    <property type="match status" value="1"/>
</dbReference>
<keyword evidence="5 6" id="KW-0472">Membrane</keyword>
<evidence type="ECO:0000256" key="3">
    <source>
        <dbReference type="ARBA" id="ARBA00022692"/>
    </source>
</evidence>
<protein>
    <submittedName>
        <fullName evidence="7">Keratinocytes associated protein 2</fullName>
    </submittedName>
</protein>
<dbReference type="OrthoDB" id="1111004at2759"/>
<dbReference type="GO" id="GO:0016020">
    <property type="term" value="C:membrane"/>
    <property type="evidence" value="ECO:0007669"/>
    <property type="project" value="UniProtKB-SubCell"/>
</dbReference>
<dbReference type="Pfam" id="PF09775">
    <property type="entry name" value="Keratin_assoc"/>
    <property type="match status" value="1"/>
</dbReference>
<feature type="transmembrane region" description="Helical" evidence="6">
    <location>
        <begin position="71"/>
        <end position="92"/>
    </location>
</feature>
<evidence type="ECO:0000313" key="7">
    <source>
        <dbReference type="EMBL" id="KAA0186524.1"/>
    </source>
</evidence>
<evidence type="ECO:0000256" key="1">
    <source>
        <dbReference type="ARBA" id="ARBA00004141"/>
    </source>
</evidence>
<evidence type="ECO:0000313" key="8">
    <source>
        <dbReference type="Proteomes" id="UP000728185"/>
    </source>
</evidence>
<name>A0A8E0RS68_9TREM</name>
<accession>A0A8E0RS68</accession>
<comment type="caution">
    <text evidence="7">The sequence shown here is derived from an EMBL/GenBank/DDBJ whole genome shotgun (WGS) entry which is preliminary data.</text>
</comment>
<comment type="subcellular location">
    <subcellularLocation>
        <location evidence="1">Membrane</location>
        <topology evidence="1">Multi-pass membrane protein</topology>
    </subcellularLocation>
</comment>
<dbReference type="InterPro" id="IPR018614">
    <property type="entry name" value="KRTCAP2"/>
</dbReference>
<dbReference type="PANTHER" id="PTHR32001:SF1">
    <property type="entry name" value="KERATINOCYTE-ASSOCIATED PROTEIN 2"/>
    <property type="match status" value="1"/>
</dbReference>
<proteinExistence type="inferred from homology"/>
<gene>
    <name evidence="7" type="ORF">FBUS_09441</name>
</gene>
<reference evidence="7" key="1">
    <citation type="submission" date="2019-05" db="EMBL/GenBank/DDBJ databases">
        <title>Annotation for the trematode Fasciolopsis buski.</title>
        <authorList>
            <person name="Choi Y.-J."/>
        </authorList>
    </citation>
    <scope>NUCLEOTIDE SEQUENCE</scope>
    <source>
        <strain evidence="7">HT</strain>
        <tissue evidence="7">Whole worm</tissue>
    </source>
</reference>
<dbReference type="AlphaFoldDB" id="A0A8E0RS68"/>
<evidence type="ECO:0000256" key="5">
    <source>
        <dbReference type="ARBA" id="ARBA00023136"/>
    </source>
</evidence>
<evidence type="ECO:0000256" key="6">
    <source>
        <dbReference type="SAM" id="Phobius"/>
    </source>
</evidence>
<dbReference type="EMBL" id="LUCM01009705">
    <property type="protein sequence ID" value="KAA0186524.1"/>
    <property type="molecule type" value="Genomic_DNA"/>
</dbReference>
<dbReference type="Proteomes" id="UP000728185">
    <property type="component" value="Unassembled WGS sequence"/>
</dbReference>
<feature type="transmembrane region" description="Helical" evidence="6">
    <location>
        <begin position="42"/>
        <end position="64"/>
    </location>
</feature>